<reference evidence="2" key="1">
    <citation type="submission" date="2020-09" db="EMBL/GenBank/DDBJ databases">
        <title>A novel bacterium of genus Hazenella, isolated from South China Sea.</title>
        <authorList>
            <person name="Huang H."/>
            <person name="Mo K."/>
            <person name="Hu Y."/>
        </authorList>
    </citation>
    <scope>NUCLEOTIDE SEQUENCE</scope>
    <source>
        <strain evidence="2">IB182357</strain>
    </source>
</reference>
<organism evidence="2 3">
    <name type="scientific">Polycladospora coralii</name>
    <dbReference type="NCBI Taxonomy" id="2771432"/>
    <lineage>
        <taxon>Bacteria</taxon>
        <taxon>Bacillati</taxon>
        <taxon>Bacillota</taxon>
        <taxon>Bacilli</taxon>
        <taxon>Bacillales</taxon>
        <taxon>Thermoactinomycetaceae</taxon>
        <taxon>Polycladospora</taxon>
    </lineage>
</organism>
<dbReference type="PROSITE" id="PS51257">
    <property type="entry name" value="PROKAR_LIPOPROTEIN"/>
    <property type="match status" value="1"/>
</dbReference>
<dbReference type="SUPFAM" id="SSF54001">
    <property type="entry name" value="Cysteine proteinases"/>
    <property type="match status" value="1"/>
</dbReference>
<evidence type="ECO:0000313" key="2">
    <source>
        <dbReference type="EMBL" id="MBD1370786.1"/>
    </source>
</evidence>
<dbReference type="AlphaFoldDB" id="A0A926RVU9"/>
<dbReference type="EMBL" id="JACXAH010000002">
    <property type="protein sequence ID" value="MBD1370786.1"/>
    <property type="molecule type" value="Genomic_DNA"/>
</dbReference>
<name>A0A926RVU9_9BACL</name>
<dbReference type="RefSeq" id="WP_191139302.1">
    <property type="nucleotide sequence ID" value="NZ_JACXAG020000002.1"/>
</dbReference>
<dbReference type="Pfam" id="PF01841">
    <property type="entry name" value="Transglut_core"/>
    <property type="match status" value="1"/>
</dbReference>
<comment type="caution">
    <text evidence="2">The sequence shown here is derived from an EMBL/GenBank/DDBJ whole genome shotgun (WGS) entry which is preliminary data.</text>
</comment>
<keyword evidence="3" id="KW-1185">Reference proteome</keyword>
<dbReference type="Proteomes" id="UP000661691">
    <property type="component" value="Unassembled WGS sequence"/>
</dbReference>
<evidence type="ECO:0000313" key="3">
    <source>
        <dbReference type="Proteomes" id="UP000661691"/>
    </source>
</evidence>
<protein>
    <submittedName>
        <fullName evidence="2">Transglutaminase domain-containing protein</fullName>
    </submittedName>
</protein>
<dbReference type="InterPro" id="IPR038765">
    <property type="entry name" value="Papain-like_cys_pep_sf"/>
</dbReference>
<accession>A0A926RVU9</accession>
<dbReference type="InterPro" id="IPR002931">
    <property type="entry name" value="Transglutaminase-like"/>
</dbReference>
<sequence>MHLHRKRFIPIGYLLLSIIVLVACENPLTWISQTPNQTVSDDPFDQMAYEKNKELRLEKQELTGYAKDLSIQIDSPMYKEFAANSTVLVSGKIGKHKQLSQRHLWIKVEKKTDLIEDMPMQFNYYLPINSADFSKKIHLFAGIGEYQLTLLVSGENKEEYYPLSTTHVINVNPAIKRDISYSFEAIENGLKLHTPHAGIEEQEGVFQLNGVTNTDELLIETRKGNQKWQQVLRVKNKTFRVDIPLLFGEGKHDIKVMLPDSSKKNYYLDGASFIVDNRSTAVRNPIRFTALYQQRGVHLTKPIAGGELASDNLPFEGTIDPDGKKARETEYMIVQTVKGKDKATYFIPVRDFAFTGEIPFRFGAGQYDVLLFVPEITDENRDFFRFFTVASFQIESKKQEDLRDLLPSRGIPSDNEKIIALGKKITPDKTTDYDKAKAIYQYVAQNMKYDMKKLRHNTFAWDDGALKSLERQSGVCQDFVFLAIALLRAEGIPARFVEGEAGNQQHAWIEARIDNRWLTMDPTWGSGYITHHGTFVRRYDAKYFDPPATQFKQTHKRNGLMY</sequence>
<feature type="domain" description="Transglutaminase-like" evidence="1">
    <location>
        <begin position="468"/>
        <end position="524"/>
    </location>
</feature>
<dbReference type="PANTHER" id="PTHR33490">
    <property type="entry name" value="BLR5614 PROTEIN-RELATED"/>
    <property type="match status" value="1"/>
</dbReference>
<gene>
    <name evidence="2" type="ORF">IC620_00230</name>
</gene>
<dbReference type="Gene3D" id="3.10.620.30">
    <property type="match status" value="1"/>
</dbReference>
<evidence type="ECO:0000259" key="1">
    <source>
        <dbReference type="SMART" id="SM00460"/>
    </source>
</evidence>
<proteinExistence type="predicted"/>
<dbReference type="SMART" id="SM00460">
    <property type="entry name" value="TGc"/>
    <property type="match status" value="1"/>
</dbReference>